<protein>
    <recommendedName>
        <fullName evidence="2">Inner membrane protein YgaP-like transmembrane domain-containing protein</fullName>
    </recommendedName>
</protein>
<dbReference type="Pfam" id="PF11127">
    <property type="entry name" value="YgaP-like_TM"/>
    <property type="match status" value="1"/>
</dbReference>
<dbReference type="AlphaFoldDB" id="A0A2T6AI84"/>
<evidence type="ECO:0000313" key="3">
    <source>
        <dbReference type="EMBL" id="PTX43524.1"/>
    </source>
</evidence>
<proteinExistence type="predicted"/>
<keyword evidence="1" id="KW-0472">Membrane</keyword>
<sequence length="68" mass="7704">MKKNMGHTDQVIRILIALGVLILYSQEMIEGTLAYILLALAAIFVITGFVRFCPLYRLFGIRTCRLNS</sequence>
<feature type="transmembrane region" description="Helical" evidence="1">
    <location>
        <begin position="12"/>
        <end position="29"/>
    </location>
</feature>
<accession>A0A2T6AI84</accession>
<evidence type="ECO:0000259" key="2">
    <source>
        <dbReference type="Pfam" id="PF11127"/>
    </source>
</evidence>
<keyword evidence="1" id="KW-0812">Transmembrane</keyword>
<dbReference type="Proteomes" id="UP000244174">
    <property type="component" value="Unassembled WGS sequence"/>
</dbReference>
<name>A0A2T6AI84_9FLAO</name>
<reference evidence="3 4" key="1">
    <citation type="submission" date="2018-04" db="EMBL/GenBank/DDBJ databases">
        <title>Genomic Encyclopedia of Archaeal and Bacterial Type Strains, Phase II (KMG-II): from individual species to whole genera.</title>
        <authorList>
            <person name="Goeker M."/>
        </authorList>
    </citation>
    <scope>NUCLEOTIDE SEQUENCE [LARGE SCALE GENOMIC DNA]</scope>
    <source>
        <strain evidence="3 4">DSM 23082</strain>
    </source>
</reference>
<gene>
    <name evidence="3" type="ORF">C8P64_2052</name>
</gene>
<feature type="domain" description="Inner membrane protein YgaP-like transmembrane" evidence="2">
    <location>
        <begin position="1"/>
        <end position="65"/>
    </location>
</feature>
<comment type="caution">
    <text evidence="3">The sequence shown here is derived from an EMBL/GenBank/DDBJ whole genome shotgun (WGS) entry which is preliminary data.</text>
</comment>
<dbReference type="InterPro" id="IPR021309">
    <property type="entry name" value="YgaP-like_TM"/>
</dbReference>
<dbReference type="RefSeq" id="WP_108171945.1">
    <property type="nucleotide sequence ID" value="NZ_QBKQ01000002.1"/>
</dbReference>
<dbReference type="EMBL" id="QBKQ01000002">
    <property type="protein sequence ID" value="PTX43524.1"/>
    <property type="molecule type" value="Genomic_DNA"/>
</dbReference>
<keyword evidence="4" id="KW-1185">Reference proteome</keyword>
<feature type="transmembrane region" description="Helical" evidence="1">
    <location>
        <begin position="35"/>
        <end position="59"/>
    </location>
</feature>
<evidence type="ECO:0000313" key="4">
    <source>
        <dbReference type="Proteomes" id="UP000244174"/>
    </source>
</evidence>
<dbReference type="OrthoDB" id="9804804at2"/>
<keyword evidence="1" id="KW-1133">Transmembrane helix</keyword>
<evidence type="ECO:0000256" key="1">
    <source>
        <dbReference type="SAM" id="Phobius"/>
    </source>
</evidence>
<organism evidence="3 4">
    <name type="scientific">Christiangramia gaetbulicola</name>
    <dbReference type="NCBI Taxonomy" id="703340"/>
    <lineage>
        <taxon>Bacteria</taxon>
        <taxon>Pseudomonadati</taxon>
        <taxon>Bacteroidota</taxon>
        <taxon>Flavobacteriia</taxon>
        <taxon>Flavobacteriales</taxon>
        <taxon>Flavobacteriaceae</taxon>
        <taxon>Christiangramia</taxon>
    </lineage>
</organism>